<protein>
    <submittedName>
        <fullName evidence="1">Uncharacterized protein</fullName>
    </submittedName>
</protein>
<gene>
    <name evidence="1" type="ORF">H4687_004970</name>
</gene>
<evidence type="ECO:0000313" key="1">
    <source>
        <dbReference type="EMBL" id="MBE1598841.1"/>
    </source>
</evidence>
<proteinExistence type="predicted"/>
<dbReference type="EMBL" id="JADBGF010000001">
    <property type="protein sequence ID" value="MBE1598841.1"/>
    <property type="molecule type" value="Genomic_DNA"/>
</dbReference>
<keyword evidence="2" id="KW-1185">Reference proteome</keyword>
<dbReference type="AlphaFoldDB" id="A0A8I0P395"/>
<dbReference type="GeneID" id="86829529"/>
<sequence length="74" mass="8531">MTLGAVGLIRRRWSLLRFFFEIGVSHTPLWPDGIEGRYGPYEQSCRSARPPGPELTWLCEWFASSIDRKYPQGS</sequence>
<evidence type="ECO:0000313" key="2">
    <source>
        <dbReference type="Proteomes" id="UP000629287"/>
    </source>
</evidence>
<name>A0A8I0P395_9ACTN</name>
<reference evidence="1 2" key="1">
    <citation type="submission" date="2020-10" db="EMBL/GenBank/DDBJ databases">
        <title>Sequencing the genomes of 1000 actinobacteria strains.</title>
        <authorList>
            <person name="Klenk H.-P."/>
        </authorList>
    </citation>
    <scope>NUCLEOTIDE SEQUENCE [LARGE SCALE GENOMIC DNA]</scope>
    <source>
        <strain evidence="1 2">DSM 41803</strain>
    </source>
</reference>
<comment type="caution">
    <text evidence="1">The sequence shown here is derived from an EMBL/GenBank/DDBJ whole genome shotgun (WGS) entry which is preliminary data.</text>
</comment>
<dbReference type="RefSeq" id="WP_050398809.1">
    <property type="nucleotide sequence ID" value="NZ_JADBGF010000001.1"/>
</dbReference>
<dbReference type="OrthoDB" id="7860281at2"/>
<dbReference type="Proteomes" id="UP000629287">
    <property type="component" value="Unassembled WGS sequence"/>
</dbReference>
<accession>A0A8I0P395</accession>
<organism evidence="1 2">
    <name type="scientific">Streptomyces stelliscabiei</name>
    <dbReference type="NCBI Taxonomy" id="146820"/>
    <lineage>
        <taxon>Bacteria</taxon>
        <taxon>Bacillati</taxon>
        <taxon>Actinomycetota</taxon>
        <taxon>Actinomycetes</taxon>
        <taxon>Kitasatosporales</taxon>
        <taxon>Streptomycetaceae</taxon>
        <taxon>Streptomyces</taxon>
    </lineage>
</organism>